<dbReference type="AlphaFoldDB" id="A0A8J3IAB6"/>
<proteinExistence type="predicted"/>
<feature type="domain" description="Response regulatory" evidence="2">
    <location>
        <begin position="16"/>
        <end position="71"/>
    </location>
</feature>
<dbReference type="Pfam" id="PF00072">
    <property type="entry name" value="Response_reg"/>
    <property type="match status" value="1"/>
</dbReference>
<keyword evidence="4" id="KW-1185">Reference proteome</keyword>
<dbReference type="RefSeq" id="WP_220198078.1">
    <property type="nucleotide sequence ID" value="NZ_BNJF01000004.1"/>
</dbReference>
<reference evidence="3" key="1">
    <citation type="submission" date="2020-10" db="EMBL/GenBank/DDBJ databases">
        <title>Taxonomic study of unclassified bacteria belonging to the class Ktedonobacteria.</title>
        <authorList>
            <person name="Yabe S."/>
            <person name="Wang C.M."/>
            <person name="Zheng Y."/>
            <person name="Sakai Y."/>
            <person name="Cavaletti L."/>
            <person name="Monciardini P."/>
            <person name="Donadio S."/>
        </authorList>
    </citation>
    <scope>NUCLEOTIDE SEQUENCE</scope>
    <source>
        <strain evidence="3">SOSP1-1</strain>
    </source>
</reference>
<accession>A0A8J3IAB6</accession>
<keyword evidence="1" id="KW-0597">Phosphoprotein</keyword>
<evidence type="ECO:0000313" key="4">
    <source>
        <dbReference type="Proteomes" id="UP000612362"/>
    </source>
</evidence>
<organism evidence="3 4">
    <name type="scientific">Ktedonospora formicarum</name>
    <dbReference type="NCBI Taxonomy" id="2778364"/>
    <lineage>
        <taxon>Bacteria</taxon>
        <taxon>Bacillati</taxon>
        <taxon>Chloroflexota</taxon>
        <taxon>Ktedonobacteria</taxon>
        <taxon>Ktedonobacterales</taxon>
        <taxon>Ktedonobacteraceae</taxon>
        <taxon>Ktedonospora</taxon>
    </lineage>
</organism>
<evidence type="ECO:0000256" key="1">
    <source>
        <dbReference type="PROSITE-ProRule" id="PRU00169"/>
    </source>
</evidence>
<evidence type="ECO:0000259" key="2">
    <source>
        <dbReference type="PROSITE" id="PS50110"/>
    </source>
</evidence>
<dbReference type="Proteomes" id="UP000612362">
    <property type="component" value="Unassembled WGS sequence"/>
</dbReference>
<dbReference type="InterPro" id="IPR011006">
    <property type="entry name" value="CheY-like_superfamily"/>
</dbReference>
<sequence>MNTYPQRPHVYARMKRTVLVEDDQMLGNLLLEILQEEEIYQVSYVLNAEEALSLLQTETPELVLMDINFLE</sequence>
<dbReference type="SUPFAM" id="SSF52172">
    <property type="entry name" value="CheY-like"/>
    <property type="match status" value="1"/>
</dbReference>
<dbReference type="Gene3D" id="3.40.50.2300">
    <property type="match status" value="1"/>
</dbReference>
<comment type="caution">
    <text evidence="3">The sequence shown here is derived from an EMBL/GenBank/DDBJ whole genome shotgun (WGS) entry which is preliminary data.</text>
</comment>
<dbReference type="PROSITE" id="PS50110">
    <property type="entry name" value="RESPONSE_REGULATORY"/>
    <property type="match status" value="1"/>
</dbReference>
<evidence type="ECO:0000313" key="3">
    <source>
        <dbReference type="EMBL" id="GHO48937.1"/>
    </source>
</evidence>
<protein>
    <recommendedName>
        <fullName evidence="2">Response regulatory domain-containing protein</fullName>
    </recommendedName>
</protein>
<feature type="modified residue" description="4-aspartylphosphate" evidence="1">
    <location>
        <position position="66"/>
    </location>
</feature>
<gene>
    <name evidence="3" type="ORF">KSX_71000</name>
</gene>
<dbReference type="InterPro" id="IPR001789">
    <property type="entry name" value="Sig_transdc_resp-reg_receiver"/>
</dbReference>
<name>A0A8J3IAB6_9CHLR</name>
<dbReference type="GO" id="GO:0000160">
    <property type="term" value="P:phosphorelay signal transduction system"/>
    <property type="evidence" value="ECO:0007669"/>
    <property type="project" value="InterPro"/>
</dbReference>
<dbReference type="EMBL" id="BNJF01000004">
    <property type="protein sequence ID" value="GHO48937.1"/>
    <property type="molecule type" value="Genomic_DNA"/>
</dbReference>